<dbReference type="InterPro" id="IPR000626">
    <property type="entry name" value="Ubiquitin-like_dom"/>
</dbReference>
<dbReference type="InterPro" id="IPR038169">
    <property type="entry name" value="DC-UbP/UBTD2_N_sf"/>
</dbReference>
<dbReference type="Pfam" id="PF00240">
    <property type="entry name" value="ubiquitin"/>
    <property type="match status" value="1"/>
</dbReference>
<dbReference type="PROSITE" id="PS50053">
    <property type="entry name" value="UBIQUITIN_2"/>
    <property type="match status" value="1"/>
</dbReference>
<proteinExistence type="predicted"/>
<protein>
    <recommendedName>
        <fullName evidence="2">Ubiquitin-like domain-containing protein</fullName>
    </recommendedName>
</protein>
<dbReference type="PANTHER" id="PTHR13609">
    <property type="entry name" value="UBIQUITIN DOMAIN CONTAINING 1 PROTEIN-RELATED"/>
    <property type="match status" value="1"/>
</dbReference>
<reference evidence="3" key="1">
    <citation type="submission" date="2021-01" db="EMBL/GenBank/DDBJ databases">
        <authorList>
            <person name="Corre E."/>
            <person name="Pelletier E."/>
            <person name="Niang G."/>
            <person name="Scheremetjew M."/>
            <person name="Finn R."/>
            <person name="Kale V."/>
            <person name="Holt S."/>
            <person name="Cochrane G."/>
            <person name="Meng A."/>
            <person name="Brown T."/>
            <person name="Cohen L."/>
        </authorList>
    </citation>
    <scope>NUCLEOTIDE SEQUENCE</scope>
    <source>
        <strain evidence="3">CCAP 955/1</strain>
    </source>
</reference>
<feature type="domain" description="Ubiquitin-like" evidence="2">
    <location>
        <begin position="179"/>
        <end position="262"/>
    </location>
</feature>
<dbReference type="InterPro" id="IPR032752">
    <property type="entry name" value="DC-UbP/UBTD2_N"/>
</dbReference>
<feature type="region of interest" description="Disordered" evidence="1">
    <location>
        <begin position="1"/>
        <end position="45"/>
    </location>
</feature>
<dbReference type="Gene3D" id="3.10.20.90">
    <property type="entry name" value="Phosphatidylinositol 3-kinase Catalytic Subunit, Chain A, domain 1"/>
    <property type="match status" value="1"/>
</dbReference>
<evidence type="ECO:0000259" key="2">
    <source>
        <dbReference type="PROSITE" id="PS50053"/>
    </source>
</evidence>
<dbReference type="EMBL" id="HBIC01010803">
    <property type="protein sequence ID" value="CAE0276546.1"/>
    <property type="molecule type" value="Transcribed_RNA"/>
</dbReference>
<dbReference type="SUPFAM" id="SSF54236">
    <property type="entry name" value="Ubiquitin-like"/>
    <property type="match status" value="1"/>
</dbReference>
<dbReference type="Gene3D" id="1.20.225.20">
    <property type="entry name" value="Ub domain-containing protein, DC-UbP/UBTD2, N-terminal domain"/>
    <property type="match status" value="1"/>
</dbReference>
<gene>
    <name evidence="3" type="ORF">SELO1098_LOCUS5376</name>
</gene>
<name>A0A7S3M1N1_9STRA</name>
<evidence type="ECO:0000256" key="1">
    <source>
        <dbReference type="SAM" id="MobiDB-lite"/>
    </source>
</evidence>
<dbReference type="InterPro" id="IPR029071">
    <property type="entry name" value="Ubiquitin-like_domsf"/>
</dbReference>
<dbReference type="Pfam" id="PF16455">
    <property type="entry name" value="UBD"/>
    <property type="match status" value="1"/>
</dbReference>
<accession>A0A7S3M1N1</accession>
<dbReference type="InterPro" id="IPR039869">
    <property type="entry name" value="UBTD1/2"/>
</dbReference>
<evidence type="ECO:0000313" key="3">
    <source>
        <dbReference type="EMBL" id="CAE0276546.1"/>
    </source>
</evidence>
<sequence>MGCGASNSNASAISSGSRPSRAANTTTVPVQRSGPIPHKPLVKSKNYRHGSNLTQRDLMRLREDFWSSRVEGNVHMWQNIRSAAEALASDDVMLANAILEASHIVSPTGSMETLYDERGTQYKLPIFTFSNPIELVGESVPEGAQASPVVAVALSANTSGKGLSNKSGTATPVVHAEPLQLKIRINPGDINMTVLAQATFSIGELKQSITQQNMQSAVPIPDIQDDRQRIIFMGRELQNTQRLKDVGFDEQKVVQVFLRPQK</sequence>
<organism evidence="3">
    <name type="scientific">Spumella elongata</name>
    <dbReference type="NCBI Taxonomy" id="89044"/>
    <lineage>
        <taxon>Eukaryota</taxon>
        <taxon>Sar</taxon>
        <taxon>Stramenopiles</taxon>
        <taxon>Ochrophyta</taxon>
        <taxon>Chrysophyceae</taxon>
        <taxon>Chromulinales</taxon>
        <taxon>Chromulinaceae</taxon>
        <taxon>Spumella</taxon>
    </lineage>
</organism>
<feature type="compositionally biased region" description="Low complexity" evidence="1">
    <location>
        <begin position="1"/>
        <end position="23"/>
    </location>
</feature>
<dbReference type="AlphaFoldDB" id="A0A7S3M1N1"/>